<dbReference type="AlphaFoldDB" id="I7MK98"/>
<dbReference type="EMBL" id="GG662656">
    <property type="protein sequence ID" value="EAR97922.2"/>
    <property type="molecule type" value="Genomic_DNA"/>
</dbReference>
<dbReference type="InParanoid" id="I7MK98"/>
<dbReference type="RefSeq" id="XP_001018167.2">
    <property type="nucleotide sequence ID" value="XM_001018167.2"/>
</dbReference>
<organism evidence="1 2">
    <name type="scientific">Tetrahymena thermophila (strain SB210)</name>
    <dbReference type="NCBI Taxonomy" id="312017"/>
    <lineage>
        <taxon>Eukaryota</taxon>
        <taxon>Sar</taxon>
        <taxon>Alveolata</taxon>
        <taxon>Ciliophora</taxon>
        <taxon>Intramacronucleata</taxon>
        <taxon>Oligohymenophorea</taxon>
        <taxon>Hymenostomatida</taxon>
        <taxon>Tetrahymenina</taxon>
        <taxon>Tetrahymenidae</taxon>
        <taxon>Tetrahymena</taxon>
    </lineage>
</organism>
<accession>I7MK98</accession>
<evidence type="ECO:0000313" key="2">
    <source>
        <dbReference type="Proteomes" id="UP000009168"/>
    </source>
</evidence>
<proteinExistence type="predicted"/>
<evidence type="ECO:0000313" key="1">
    <source>
        <dbReference type="EMBL" id="EAR97922.2"/>
    </source>
</evidence>
<sequence length="120" mass="14169">MNGISTKILLKMSDKISQSCALLLKSNQLNVINLIFNNQIFSQKHLSKLNFKYHPMIFIVFDVFFNYMQDEIFIKNLSVFNLYQLRQNKNVKNDLNKASIIDSHKYLNGREGEKQEQEIH</sequence>
<dbReference type="Proteomes" id="UP000009168">
    <property type="component" value="Unassembled WGS sequence"/>
</dbReference>
<dbReference type="GeneID" id="7841528"/>
<keyword evidence="2" id="KW-1185">Reference proteome</keyword>
<name>I7MK98_TETTS</name>
<dbReference type="KEGG" id="tet:TTHERM_00283110"/>
<gene>
    <name evidence="1" type="ORF">TTHERM_00283110</name>
</gene>
<protein>
    <submittedName>
        <fullName evidence="1">Uncharacterized protein</fullName>
    </submittedName>
</protein>
<reference evidence="2" key="1">
    <citation type="journal article" date="2006" name="PLoS Biol.">
        <title>Macronuclear genome sequence of the ciliate Tetrahymena thermophila, a model eukaryote.</title>
        <authorList>
            <person name="Eisen J.A."/>
            <person name="Coyne R.S."/>
            <person name="Wu M."/>
            <person name="Wu D."/>
            <person name="Thiagarajan M."/>
            <person name="Wortman J.R."/>
            <person name="Badger J.H."/>
            <person name="Ren Q."/>
            <person name="Amedeo P."/>
            <person name="Jones K.M."/>
            <person name="Tallon L.J."/>
            <person name="Delcher A.L."/>
            <person name="Salzberg S.L."/>
            <person name="Silva J.C."/>
            <person name="Haas B.J."/>
            <person name="Majoros W.H."/>
            <person name="Farzad M."/>
            <person name="Carlton J.M."/>
            <person name="Smith R.K. Jr."/>
            <person name="Garg J."/>
            <person name="Pearlman R.E."/>
            <person name="Karrer K.M."/>
            <person name="Sun L."/>
            <person name="Manning G."/>
            <person name="Elde N.C."/>
            <person name="Turkewitz A.P."/>
            <person name="Asai D.J."/>
            <person name="Wilkes D.E."/>
            <person name="Wang Y."/>
            <person name="Cai H."/>
            <person name="Collins K."/>
            <person name="Stewart B.A."/>
            <person name="Lee S.R."/>
            <person name="Wilamowska K."/>
            <person name="Weinberg Z."/>
            <person name="Ruzzo W.L."/>
            <person name="Wloga D."/>
            <person name="Gaertig J."/>
            <person name="Frankel J."/>
            <person name="Tsao C.-C."/>
            <person name="Gorovsky M.A."/>
            <person name="Keeling P.J."/>
            <person name="Waller R.F."/>
            <person name="Patron N.J."/>
            <person name="Cherry J.M."/>
            <person name="Stover N.A."/>
            <person name="Krieger C.J."/>
            <person name="del Toro C."/>
            <person name="Ryder H.F."/>
            <person name="Williamson S.C."/>
            <person name="Barbeau R.A."/>
            <person name="Hamilton E.P."/>
            <person name="Orias E."/>
        </authorList>
    </citation>
    <scope>NUCLEOTIDE SEQUENCE [LARGE SCALE GENOMIC DNA]</scope>
    <source>
        <strain evidence="2">SB210</strain>
    </source>
</reference>